<dbReference type="InterPro" id="IPR010131">
    <property type="entry name" value="MdtP/NodT-like"/>
</dbReference>
<dbReference type="EMBL" id="JAMKFE010000006">
    <property type="protein sequence ID" value="MCM5680372.1"/>
    <property type="molecule type" value="Genomic_DNA"/>
</dbReference>
<accession>A0ABT0YQ47</accession>
<proteinExistence type="predicted"/>
<evidence type="ECO:0000313" key="3">
    <source>
        <dbReference type="Proteomes" id="UP001165541"/>
    </source>
</evidence>
<gene>
    <name evidence="2" type="ORF">M8A51_12610</name>
</gene>
<organism evidence="2 3">
    <name type="scientific">Caldimonas mangrovi</name>
    <dbReference type="NCBI Taxonomy" id="2944811"/>
    <lineage>
        <taxon>Bacteria</taxon>
        <taxon>Pseudomonadati</taxon>
        <taxon>Pseudomonadota</taxon>
        <taxon>Betaproteobacteria</taxon>
        <taxon>Burkholderiales</taxon>
        <taxon>Sphaerotilaceae</taxon>
        <taxon>Caldimonas</taxon>
    </lineage>
</organism>
<dbReference type="RefSeq" id="WP_251778812.1">
    <property type="nucleotide sequence ID" value="NZ_JAMKFE010000006.1"/>
</dbReference>
<name>A0ABT0YQ47_9BURK</name>
<feature type="coiled-coil region" evidence="1">
    <location>
        <begin position="185"/>
        <end position="212"/>
    </location>
</feature>
<protein>
    <submittedName>
        <fullName evidence="2">TolC family protein</fullName>
    </submittedName>
</protein>
<evidence type="ECO:0000256" key="1">
    <source>
        <dbReference type="SAM" id="Coils"/>
    </source>
</evidence>
<keyword evidence="3" id="KW-1185">Reference proteome</keyword>
<dbReference type="Proteomes" id="UP001165541">
    <property type="component" value="Unassembled WGS sequence"/>
</dbReference>
<sequence length="413" mass="45186">MRLPFWPGPSAAAILGLAVAIGMPAGAAPGLTYEQALDAAERRAPSLAAGAASVDAAARSAEAAGQLPDPSLSVGLENLPVGGRDRFDWSAEPMTMRRLGWMQEVPNAAKRAAQRIGAQAARERERARWLAVRQQVRGEAAVAWLARHYAQRRLVALASVEREVALLVDTVHARVAAGTAMPADAAMARLEAAALDDRRDELQRQFDGAQAAFVRWFGEAEPAGDPPLLTVDALQLKARLNRHVELLPYEPMLAMSEAAVAQAQAERRGDWAWEVAYSNRSRAFGDMLSVQLRFQLPVSPSTRQGPRVSARQKDAERVRAEAEEARLRVAAELDDELAELRRLERALQRQRERVEPLVQERARLSLAAYQAGRADLGSVLAARRNAAEARLRTIELQSELAQQNARLSHLVTE</sequence>
<dbReference type="SUPFAM" id="SSF56954">
    <property type="entry name" value="Outer membrane efflux proteins (OEP)"/>
    <property type="match status" value="1"/>
</dbReference>
<dbReference type="PANTHER" id="PTHR30203:SF24">
    <property type="entry name" value="BLR4935 PROTEIN"/>
    <property type="match status" value="1"/>
</dbReference>
<dbReference type="Gene3D" id="1.20.1600.10">
    <property type="entry name" value="Outer membrane efflux proteins (OEP)"/>
    <property type="match status" value="1"/>
</dbReference>
<comment type="caution">
    <text evidence="2">The sequence shown here is derived from an EMBL/GenBank/DDBJ whole genome shotgun (WGS) entry which is preliminary data.</text>
</comment>
<dbReference type="PANTHER" id="PTHR30203">
    <property type="entry name" value="OUTER MEMBRANE CATION EFFLUX PROTEIN"/>
    <property type="match status" value="1"/>
</dbReference>
<feature type="coiled-coil region" evidence="1">
    <location>
        <begin position="315"/>
        <end position="360"/>
    </location>
</feature>
<evidence type="ECO:0000313" key="2">
    <source>
        <dbReference type="EMBL" id="MCM5680372.1"/>
    </source>
</evidence>
<keyword evidence="1" id="KW-0175">Coiled coil</keyword>
<reference evidence="2" key="1">
    <citation type="submission" date="2022-05" db="EMBL/GenBank/DDBJ databases">
        <title>Schlegelella sp. nov., isolated from mangrove soil.</title>
        <authorList>
            <person name="Liu Y."/>
            <person name="Ge X."/>
            <person name="Liu W."/>
        </authorList>
    </citation>
    <scope>NUCLEOTIDE SEQUENCE</scope>
    <source>
        <strain evidence="2">S2-27</strain>
    </source>
</reference>